<keyword evidence="2" id="KW-0808">Transferase</keyword>
<feature type="region of interest" description="Disordered" evidence="1">
    <location>
        <begin position="362"/>
        <end position="382"/>
    </location>
</feature>
<dbReference type="GO" id="GO:0003964">
    <property type="term" value="F:RNA-directed DNA polymerase activity"/>
    <property type="evidence" value="ECO:0007669"/>
    <property type="project" value="UniProtKB-KW"/>
</dbReference>
<organism evidence="2">
    <name type="scientific">Tanacetum cinerariifolium</name>
    <name type="common">Dalmatian daisy</name>
    <name type="synonym">Chrysanthemum cinerariifolium</name>
    <dbReference type="NCBI Taxonomy" id="118510"/>
    <lineage>
        <taxon>Eukaryota</taxon>
        <taxon>Viridiplantae</taxon>
        <taxon>Streptophyta</taxon>
        <taxon>Embryophyta</taxon>
        <taxon>Tracheophyta</taxon>
        <taxon>Spermatophyta</taxon>
        <taxon>Magnoliopsida</taxon>
        <taxon>eudicotyledons</taxon>
        <taxon>Gunneridae</taxon>
        <taxon>Pentapetalae</taxon>
        <taxon>asterids</taxon>
        <taxon>campanulids</taxon>
        <taxon>Asterales</taxon>
        <taxon>Asteraceae</taxon>
        <taxon>Asteroideae</taxon>
        <taxon>Anthemideae</taxon>
        <taxon>Anthemidinae</taxon>
        <taxon>Tanacetum</taxon>
    </lineage>
</organism>
<dbReference type="EMBL" id="BKCJ010462043">
    <property type="protein sequence ID" value="GFA65056.1"/>
    <property type="molecule type" value="Genomic_DNA"/>
</dbReference>
<keyword evidence="2" id="KW-0548">Nucleotidyltransferase</keyword>
<name>A0A699JYA3_TANCI</name>
<gene>
    <name evidence="2" type="ORF">Tci_637028</name>
</gene>
<dbReference type="InterPro" id="IPR021109">
    <property type="entry name" value="Peptidase_aspartic_dom_sf"/>
</dbReference>
<proteinExistence type="predicted"/>
<dbReference type="PANTHER" id="PTHR33067:SF35">
    <property type="entry name" value="ASPARTIC PEPTIDASE DDI1-TYPE DOMAIN-CONTAINING PROTEIN"/>
    <property type="match status" value="1"/>
</dbReference>
<dbReference type="Gene3D" id="2.40.70.10">
    <property type="entry name" value="Acid Proteases"/>
    <property type="match status" value="1"/>
</dbReference>
<dbReference type="AlphaFoldDB" id="A0A699JYA3"/>
<protein>
    <submittedName>
        <fullName evidence="2">Reverse transcriptase domain-containing protein</fullName>
    </submittedName>
</protein>
<feature type="compositionally biased region" description="Basic and acidic residues" evidence="1">
    <location>
        <begin position="364"/>
        <end position="382"/>
    </location>
</feature>
<dbReference type="PANTHER" id="PTHR33067">
    <property type="entry name" value="RNA-DIRECTED DNA POLYMERASE-RELATED"/>
    <property type="match status" value="1"/>
</dbReference>
<feature type="region of interest" description="Disordered" evidence="1">
    <location>
        <begin position="1"/>
        <end position="30"/>
    </location>
</feature>
<evidence type="ECO:0000256" key="1">
    <source>
        <dbReference type="SAM" id="MobiDB-lite"/>
    </source>
</evidence>
<accession>A0A699JYA3</accession>
<dbReference type="CDD" id="cd00303">
    <property type="entry name" value="retropepsin_like"/>
    <property type="match status" value="1"/>
</dbReference>
<evidence type="ECO:0000313" key="2">
    <source>
        <dbReference type="EMBL" id="GFA65056.1"/>
    </source>
</evidence>
<keyword evidence="2" id="KW-0695">RNA-directed DNA polymerase</keyword>
<comment type="caution">
    <text evidence="2">The sequence shown here is derived from an EMBL/GenBank/DDBJ whole genome shotgun (WGS) entry which is preliminary data.</text>
</comment>
<feature type="non-terminal residue" evidence="2">
    <location>
        <position position="1"/>
    </location>
</feature>
<reference evidence="2" key="1">
    <citation type="journal article" date="2019" name="Sci. Rep.">
        <title>Draft genome of Tanacetum cinerariifolium, the natural source of mosquito coil.</title>
        <authorList>
            <person name="Yamashiro T."/>
            <person name="Shiraishi A."/>
            <person name="Satake H."/>
            <person name="Nakayama K."/>
        </authorList>
    </citation>
    <scope>NUCLEOTIDE SEQUENCE</scope>
</reference>
<dbReference type="SUPFAM" id="SSF50630">
    <property type="entry name" value="Acid proteases"/>
    <property type="match status" value="1"/>
</dbReference>
<sequence length="382" mass="43184">SVQFTTRSGLVTDGPTVPTPPKSVTPEEDECVEETYTDPDPAEYTIKALVLMQKYQKMLKALLSNKEKLQELANTPLNENCLAVILKKLPEKLGDPGKFLIPCGFSELKCKALADLGASINLMPLSVWKKLGLPDLIPTRTTLELANRAICTPDGIARDVFVLVGKFTFPANFAVVDYESDPRVPLILGRPFLRTARALIDIHGEEMILRDGDESTTYSSNSLLEEFTDELALITYPSDYDDNHTYDIESDLREIEFFLYQGEDSDFKDSIDQTDLANRDDLFVDPKPEMFTDEYAPDYSLPLRFDVYDDDFLEIKSDADNFYDDSFDSKGEKIKESELLIDQLDLPCDIFPLSEYDSFASQDFSRDDDLPSPDNEDKVFNP</sequence>